<reference evidence="2" key="2">
    <citation type="submission" date="2023-06" db="EMBL/GenBank/DDBJ databases">
        <authorList>
            <consortium name="Lawrence Berkeley National Laboratory"/>
            <person name="Haridas S."/>
            <person name="Hensen N."/>
            <person name="Bonometti L."/>
            <person name="Westerberg I."/>
            <person name="Brannstrom I.O."/>
            <person name="Guillou S."/>
            <person name="Cros-Aarteil S."/>
            <person name="Calhoun S."/>
            <person name="Kuo A."/>
            <person name="Mondo S."/>
            <person name="Pangilinan J."/>
            <person name="Riley R."/>
            <person name="Labutti K."/>
            <person name="Andreopoulos B."/>
            <person name="Lipzen A."/>
            <person name="Chen C."/>
            <person name="Yanf M."/>
            <person name="Daum C."/>
            <person name="Ng V."/>
            <person name="Clum A."/>
            <person name="Steindorff A."/>
            <person name="Ohm R."/>
            <person name="Martin F."/>
            <person name="Silar P."/>
            <person name="Natvig D."/>
            <person name="Lalanne C."/>
            <person name="Gautier V."/>
            <person name="Ament-Velasquez S.L."/>
            <person name="Kruys A."/>
            <person name="Hutchinson M.I."/>
            <person name="Powell A.J."/>
            <person name="Barry K."/>
            <person name="Miller A.N."/>
            <person name="Grigoriev I.V."/>
            <person name="Debuchy R."/>
            <person name="Gladieux P."/>
            <person name="Thoren M.H."/>
            <person name="Johannesson H."/>
        </authorList>
    </citation>
    <scope>NUCLEOTIDE SEQUENCE</scope>
    <source>
        <strain evidence="2">CBS 560.94</strain>
    </source>
</reference>
<gene>
    <name evidence="2" type="ORF">B0H65DRAFT_480690</name>
</gene>
<dbReference type="GeneID" id="87864750"/>
<feature type="transmembrane region" description="Helical" evidence="1">
    <location>
        <begin position="124"/>
        <end position="149"/>
    </location>
</feature>
<comment type="caution">
    <text evidence="2">The sequence shown here is derived from an EMBL/GenBank/DDBJ whole genome shotgun (WGS) entry which is preliminary data.</text>
</comment>
<keyword evidence="1" id="KW-0472">Membrane</keyword>
<evidence type="ECO:0000313" key="3">
    <source>
        <dbReference type="Proteomes" id="UP001278500"/>
    </source>
</evidence>
<sequence length="214" mass="23227">MRQDKHLALHRRWALGRWEKRTMDACLRHTAPDCKCSGSHELKAFHFSLLRLKLLCHVSSQSQTPFSYSFPHSSHSAVSPGRYQPSLPPFLPILPLSFPFQLAFQSFTSPLSLTQFLLAPAPALALALLLPVPAVVPAVHVVTVLLLLLSRARNFRTLATLGTLTGRLRRRLNRPNGLGIAARAVVRGVGGIIAVVGVDDAVVVVVSGGRHCGG</sequence>
<proteinExistence type="predicted"/>
<name>A0AAE0J2I7_9PEZI</name>
<dbReference type="Proteomes" id="UP001278500">
    <property type="component" value="Unassembled WGS sequence"/>
</dbReference>
<dbReference type="AlphaFoldDB" id="A0AAE0J2I7"/>
<evidence type="ECO:0000256" key="1">
    <source>
        <dbReference type="SAM" id="Phobius"/>
    </source>
</evidence>
<organism evidence="2 3">
    <name type="scientific">Neurospora tetraspora</name>
    <dbReference type="NCBI Taxonomy" id="94610"/>
    <lineage>
        <taxon>Eukaryota</taxon>
        <taxon>Fungi</taxon>
        <taxon>Dikarya</taxon>
        <taxon>Ascomycota</taxon>
        <taxon>Pezizomycotina</taxon>
        <taxon>Sordariomycetes</taxon>
        <taxon>Sordariomycetidae</taxon>
        <taxon>Sordariales</taxon>
        <taxon>Sordariaceae</taxon>
        <taxon>Neurospora</taxon>
    </lineage>
</organism>
<keyword evidence="3" id="KW-1185">Reference proteome</keyword>
<dbReference type="EMBL" id="JAUEPP010000009">
    <property type="protein sequence ID" value="KAK3335031.1"/>
    <property type="molecule type" value="Genomic_DNA"/>
</dbReference>
<keyword evidence="1" id="KW-1133">Transmembrane helix</keyword>
<reference evidence="2" key="1">
    <citation type="journal article" date="2023" name="Mol. Phylogenet. Evol.">
        <title>Genome-scale phylogeny and comparative genomics of the fungal order Sordariales.</title>
        <authorList>
            <person name="Hensen N."/>
            <person name="Bonometti L."/>
            <person name="Westerberg I."/>
            <person name="Brannstrom I.O."/>
            <person name="Guillou S."/>
            <person name="Cros-Aarteil S."/>
            <person name="Calhoun S."/>
            <person name="Haridas S."/>
            <person name="Kuo A."/>
            <person name="Mondo S."/>
            <person name="Pangilinan J."/>
            <person name="Riley R."/>
            <person name="LaButti K."/>
            <person name="Andreopoulos B."/>
            <person name="Lipzen A."/>
            <person name="Chen C."/>
            <person name="Yan M."/>
            <person name="Daum C."/>
            <person name="Ng V."/>
            <person name="Clum A."/>
            <person name="Steindorff A."/>
            <person name="Ohm R.A."/>
            <person name="Martin F."/>
            <person name="Silar P."/>
            <person name="Natvig D.O."/>
            <person name="Lalanne C."/>
            <person name="Gautier V."/>
            <person name="Ament-Velasquez S.L."/>
            <person name="Kruys A."/>
            <person name="Hutchinson M.I."/>
            <person name="Powell A.J."/>
            <person name="Barry K."/>
            <person name="Miller A.N."/>
            <person name="Grigoriev I.V."/>
            <person name="Debuchy R."/>
            <person name="Gladieux P."/>
            <person name="Hiltunen Thoren M."/>
            <person name="Johannesson H."/>
        </authorList>
    </citation>
    <scope>NUCLEOTIDE SEQUENCE</scope>
    <source>
        <strain evidence="2">CBS 560.94</strain>
    </source>
</reference>
<dbReference type="RefSeq" id="XP_062677197.1">
    <property type="nucleotide sequence ID" value="XM_062827596.1"/>
</dbReference>
<protein>
    <submittedName>
        <fullName evidence="2">Uncharacterized protein</fullName>
    </submittedName>
</protein>
<evidence type="ECO:0000313" key="2">
    <source>
        <dbReference type="EMBL" id="KAK3335031.1"/>
    </source>
</evidence>
<keyword evidence="1" id="KW-0812">Transmembrane</keyword>
<accession>A0AAE0J2I7</accession>